<dbReference type="HOGENOM" id="CLU_2149537_0_0_1"/>
<name>C0P2K5_MAIZE</name>
<reference evidence="2" key="2">
    <citation type="submission" date="2012-06" db="EMBL/GenBank/DDBJ databases">
        <authorList>
            <person name="Yu Y."/>
            <person name="Currie J."/>
            <person name="Lomeli R."/>
            <person name="Angelova A."/>
            <person name="Collura K."/>
            <person name="Wissotski M."/>
            <person name="Campos D."/>
            <person name="Kudrna D."/>
            <person name="Golser W."/>
            <person name="Ashely E."/>
            <person name="Descour A."/>
            <person name="Fernandes J."/>
            <person name="Soderlund C."/>
            <person name="Walbot V."/>
        </authorList>
    </citation>
    <scope>NUCLEOTIDE SEQUENCE</scope>
    <source>
        <strain evidence="2">B73</strain>
    </source>
</reference>
<evidence type="ECO:0000256" key="1">
    <source>
        <dbReference type="SAM" id="SignalP"/>
    </source>
</evidence>
<feature type="signal peptide" evidence="1">
    <location>
        <begin position="1"/>
        <end position="28"/>
    </location>
</feature>
<evidence type="ECO:0000313" key="2">
    <source>
        <dbReference type="EMBL" id="ACN27221.1"/>
    </source>
</evidence>
<keyword evidence="1" id="KW-0732">Signal</keyword>
<evidence type="ECO:0008006" key="3">
    <source>
        <dbReference type="Google" id="ProtNLM"/>
    </source>
</evidence>
<feature type="chain" id="PRO_5009949575" description="Secreted protein" evidence="1">
    <location>
        <begin position="29"/>
        <end position="112"/>
    </location>
</feature>
<proteinExistence type="evidence at transcript level"/>
<sequence>MSWMTMVGITAPRCFLLLLLGTSQLCCIRSMMWHMDIDAIGAEQGAREGAPAPLLARLVGSIYGEATLASPAHPSLSLCYFLFPPSVKNKFSWAKSQMQSCHSPIACMSSAS</sequence>
<protein>
    <recommendedName>
        <fullName evidence="3">Secreted protein</fullName>
    </recommendedName>
</protein>
<accession>C0P2K5</accession>
<reference evidence="2" key="1">
    <citation type="journal article" date="2009" name="PLoS Genet.">
        <title>Sequencing, mapping, and analysis of 27,455 maize full-length cDNAs.</title>
        <authorList>
            <person name="Soderlund C."/>
            <person name="Descour A."/>
            <person name="Kudrna D."/>
            <person name="Bomhoff M."/>
            <person name="Boyd L."/>
            <person name="Currie J."/>
            <person name="Angelova A."/>
            <person name="Collura K."/>
            <person name="Wissotski M."/>
            <person name="Ashley E."/>
            <person name="Morrow D."/>
            <person name="Fernandes J."/>
            <person name="Walbot V."/>
            <person name="Yu Y."/>
        </authorList>
    </citation>
    <scope>NUCLEOTIDE SEQUENCE</scope>
    <source>
        <strain evidence="2">B73</strain>
    </source>
</reference>
<organism evidence="2">
    <name type="scientific">Zea mays</name>
    <name type="common">Maize</name>
    <dbReference type="NCBI Taxonomy" id="4577"/>
    <lineage>
        <taxon>Eukaryota</taxon>
        <taxon>Viridiplantae</taxon>
        <taxon>Streptophyta</taxon>
        <taxon>Embryophyta</taxon>
        <taxon>Tracheophyta</taxon>
        <taxon>Spermatophyta</taxon>
        <taxon>Magnoliopsida</taxon>
        <taxon>Liliopsida</taxon>
        <taxon>Poales</taxon>
        <taxon>Poaceae</taxon>
        <taxon>PACMAD clade</taxon>
        <taxon>Panicoideae</taxon>
        <taxon>Andropogonodae</taxon>
        <taxon>Andropogoneae</taxon>
        <taxon>Tripsacinae</taxon>
        <taxon>Zea</taxon>
    </lineage>
</organism>
<dbReference type="EMBL" id="BT062524">
    <property type="protein sequence ID" value="ACN27221.1"/>
    <property type="molecule type" value="mRNA"/>
</dbReference>
<dbReference type="AlphaFoldDB" id="C0P2K5"/>